<dbReference type="STRING" id="436010.A0A167XQD4"/>
<accession>A0A167XQD4</accession>
<gene>
    <name evidence="2" type="ORF">FIBSPDRAFT_667455</name>
</gene>
<dbReference type="AlphaFoldDB" id="A0A167XQD4"/>
<evidence type="ECO:0000313" key="2">
    <source>
        <dbReference type="EMBL" id="KZP07453.1"/>
    </source>
</evidence>
<organism evidence="2 3">
    <name type="scientific">Athelia psychrophila</name>
    <dbReference type="NCBI Taxonomy" id="1759441"/>
    <lineage>
        <taxon>Eukaryota</taxon>
        <taxon>Fungi</taxon>
        <taxon>Dikarya</taxon>
        <taxon>Basidiomycota</taxon>
        <taxon>Agaricomycotina</taxon>
        <taxon>Agaricomycetes</taxon>
        <taxon>Agaricomycetidae</taxon>
        <taxon>Atheliales</taxon>
        <taxon>Atheliaceae</taxon>
        <taxon>Athelia</taxon>
    </lineage>
</organism>
<name>A0A167XQD4_9AGAM</name>
<dbReference type="EMBL" id="KV417750">
    <property type="protein sequence ID" value="KZP07453.1"/>
    <property type="molecule type" value="Genomic_DNA"/>
</dbReference>
<keyword evidence="3" id="KW-1185">Reference proteome</keyword>
<dbReference type="Pfam" id="PF20414">
    <property type="entry name" value="DUF6698"/>
    <property type="match status" value="1"/>
</dbReference>
<evidence type="ECO:0000313" key="3">
    <source>
        <dbReference type="Proteomes" id="UP000076532"/>
    </source>
</evidence>
<protein>
    <submittedName>
        <fullName evidence="2">Uncharacterized protein</fullName>
    </submittedName>
</protein>
<reference evidence="2 3" key="1">
    <citation type="journal article" date="2016" name="Mol. Biol. Evol.">
        <title>Comparative Genomics of Early-Diverging Mushroom-Forming Fungi Provides Insights into the Origins of Lignocellulose Decay Capabilities.</title>
        <authorList>
            <person name="Nagy L.G."/>
            <person name="Riley R."/>
            <person name="Tritt A."/>
            <person name="Adam C."/>
            <person name="Daum C."/>
            <person name="Floudas D."/>
            <person name="Sun H."/>
            <person name="Yadav J.S."/>
            <person name="Pangilinan J."/>
            <person name="Larsson K.H."/>
            <person name="Matsuura K."/>
            <person name="Barry K."/>
            <person name="Labutti K."/>
            <person name="Kuo R."/>
            <person name="Ohm R.A."/>
            <person name="Bhattacharya S.S."/>
            <person name="Shirouzu T."/>
            <person name="Yoshinaga Y."/>
            <person name="Martin F.M."/>
            <person name="Grigoriev I.V."/>
            <person name="Hibbett D.S."/>
        </authorList>
    </citation>
    <scope>NUCLEOTIDE SEQUENCE [LARGE SCALE GENOMIC DNA]</scope>
    <source>
        <strain evidence="2 3">CBS 109695</strain>
    </source>
</reference>
<evidence type="ECO:0000256" key="1">
    <source>
        <dbReference type="SAM" id="MobiDB-lite"/>
    </source>
</evidence>
<dbReference type="OrthoDB" id="2662502at2759"/>
<feature type="region of interest" description="Disordered" evidence="1">
    <location>
        <begin position="123"/>
        <end position="159"/>
    </location>
</feature>
<dbReference type="Proteomes" id="UP000076532">
    <property type="component" value="Unassembled WGS sequence"/>
</dbReference>
<feature type="non-terminal residue" evidence="2">
    <location>
        <position position="1"/>
    </location>
</feature>
<sequence length="174" mass="19150">KLLRGGDMARGDDASTLKHLVVIWLNEICGPSVPALVPTSKDGRGLHNAHTGRLLCPGEFDWDNEDVRAAIRAGDEWYAVTAYSWPKACYAGFTYNPNDCEEGLWQNTLLVKTFKCIFTSPSSAADDKEPEELPTPLTKRRRTTRPATKQNVASKIGPKSVTGRSIDYAAVQVK</sequence>
<dbReference type="InterPro" id="IPR046521">
    <property type="entry name" value="DUF6698"/>
</dbReference>
<feature type="non-terminal residue" evidence="2">
    <location>
        <position position="174"/>
    </location>
</feature>
<proteinExistence type="predicted"/>